<feature type="signal peptide" evidence="1">
    <location>
        <begin position="1"/>
        <end position="17"/>
    </location>
</feature>
<evidence type="ECO:0000313" key="2">
    <source>
        <dbReference type="EMBL" id="KAK5995610.1"/>
    </source>
</evidence>
<evidence type="ECO:0000313" key="3">
    <source>
        <dbReference type="Proteomes" id="UP001338125"/>
    </source>
</evidence>
<protein>
    <submittedName>
        <fullName evidence="2">Uncharacterized protein</fullName>
    </submittedName>
</protein>
<sequence>MQFSIFTVFTLVVAAVAHPYAMVRRQDSKVPANSAAMTDQQGNVVPFDTNKVFHAAKAKGQ</sequence>
<organism evidence="2 3">
    <name type="scientific">Cladobotryum mycophilum</name>
    <dbReference type="NCBI Taxonomy" id="491253"/>
    <lineage>
        <taxon>Eukaryota</taxon>
        <taxon>Fungi</taxon>
        <taxon>Dikarya</taxon>
        <taxon>Ascomycota</taxon>
        <taxon>Pezizomycotina</taxon>
        <taxon>Sordariomycetes</taxon>
        <taxon>Hypocreomycetidae</taxon>
        <taxon>Hypocreales</taxon>
        <taxon>Hypocreaceae</taxon>
        <taxon>Cladobotryum</taxon>
    </lineage>
</organism>
<reference evidence="2 3" key="1">
    <citation type="submission" date="2024-01" db="EMBL/GenBank/DDBJ databases">
        <title>Complete genome of Cladobotryum mycophilum ATHUM6906.</title>
        <authorList>
            <person name="Christinaki A.C."/>
            <person name="Myridakis A.I."/>
            <person name="Kouvelis V.N."/>
        </authorList>
    </citation>
    <scope>NUCLEOTIDE SEQUENCE [LARGE SCALE GENOMIC DNA]</scope>
    <source>
        <strain evidence="2 3">ATHUM6906</strain>
    </source>
</reference>
<name>A0ABR0SV26_9HYPO</name>
<dbReference type="Proteomes" id="UP001338125">
    <property type="component" value="Unassembled WGS sequence"/>
</dbReference>
<evidence type="ECO:0000256" key="1">
    <source>
        <dbReference type="SAM" id="SignalP"/>
    </source>
</evidence>
<gene>
    <name evidence="2" type="ORF">PT974_04024</name>
</gene>
<accession>A0ABR0SV26</accession>
<proteinExistence type="predicted"/>
<dbReference type="EMBL" id="JAVFKD010000004">
    <property type="protein sequence ID" value="KAK5995610.1"/>
    <property type="molecule type" value="Genomic_DNA"/>
</dbReference>
<feature type="chain" id="PRO_5046183926" evidence="1">
    <location>
        <begin position="18"/>
        <end position="61"/>
    </location>
</feature>
<keyword evidence="3" id="KW-1185">Reference proteome</keyword>
<keyword evidence="1" id="KW-0732">Signal</keyword>
<comment type="caution">
    <text evidence="2">The sequence shown here is derived from an EMBL/GenBank/DDBJ whole genome shotgun (WGS) entry which is preliminary data.</text>
</comment>